<dbReference type="GO" id="GO:0031222">
    <property type="term" value="P:arabinan catabolic process"/>
    <property type="evidence" value="ECO:0007669"/>
    <property type="project" value="UniProtKB-UniPathway"/>
</dbReference>
<feature type="chain" id="PRO_5019538634" description="non-reducing end alpha-L-arabinofuranosidase" evidence="8">
    <location>
        <begin position="21"/>
        <end position="665"/>
    </location>
</feature>
<evidence type="ECO:0000256" key="4">
    <source>
        <dbReference type="ARBA" id="ARBA00012670"/>
    </source>
</evidence>
<comment type="similarity">
    <text evidence="3">Belongs to the glycosyl hydrolase 51 family.</text>
</comment>
<dbReference type="PANTHER" id="PTHR31776:SF0">
    <property type="entry name" value="ALPHA-L-ARABINOFURANOSIDASE 1"/>
    <property type="match status" value="1"/>
</dbReference>
<sequence>MRRLSIAATAALALATSCQAANLVVHATGGNVTTSTMYGLMHEDINNSGDGGIYAELIYNRAFQGSDMFPTSLDGWSSVNGAALSIKNSSTPLSWALPSSMNIAVGSGKGQKIGFRNGGYWGIDVRVQKYTGSFYVKGSHTGSFTASLQSNLTGEVFGSVDVKSKSVEKGWTQHEFVMVPTKDAPNVNNTFAITFDPAGVQGGSLDFNLISLFPPTYKNRPNGLRPDIMEDLAELNPTFLRLPGGNMLEGNTQTNWWKWNETIGPLKDRPGMANVWNYQITYGLGLVEYMEWCEDLNIEPIVAVWDGLSLDGHFTSEADFQPIIQFALDEIEFLTGDVSTKWGAVRASIGHPTPWKVKYVEIGNEDWLAGAPAGYDSFKAYRLPLLIKAFTEKYPDIKLISSSSVFDNITIPAPAAGDFHAYLTPDGNVASFSQFDHLTKDNLTLIGEYATVHPNGGTAWEGNLMPYPWWGGSVSEAIFLLGAERNGDRVIGATYAPGLRNLNRWQWSVTLMQHSADPKQTTRSTSWYMLRLFGSKIITHTRPVTSDVSFGPLYYVAGNSAEGHGIFKAAVYNSTADIPVSLQFEGFAKGATAQLTVQTGPEDPYGYNDPFLQNNVVKESTITLTAGDKGTFEFSLPPLSVAVLETDGKGKTCVKRKKRAEALKV</sequence>
<protein>
    <recommendedName>
        <fullName evidence="4">non-reducing end alpha-L-arabinofuranosidase</fullName>
        <ecNumber evidence="4">3.2.1.55</ecNumber>
    </recommendedName>
</protein>
<accession>A0A420Y695</accession>
<dbReference type="InterPro" id="IPR055235">
    <property type="entry name" value="ASD1_cat"/>
</dbReference>
<dbReference type="GO" id="GO:0046556">
    <property type="term" value="F:alpha-L-arabinofuranosidase activity"/>
    <property type="evidence" value="ECO:0007669"/>
    <property type="project" value="UniProtKB-EC"/>
</dbReference>
<organism evidence="10 11">
    <name type="scientific">Coniochaeta pulveracea</name>
    <dbReference type="NCBI Taxonomy" id="177199"/>
    <lineage>
        <taxon>Eukaryota</taxon>
        <taxon>Fungi</taxon>
        <taxon>Dikarya</taxon>
        <taxon>Ascomycota</taxon>
        <taxon>Pezizomycotina</taxon>
        <taxon>Sordariomycetes</taxon>
        <taxon>Sordariomycetidae</taxon>
        <taxon>Coniochaetales</taxon>
        <taxon>Coniochaetaceae</taxon>
        <taxon>Coniochaeta</taxon>
    </lineage>
</organism>
<evidence type="ECO:0000256" key="1">
    <source>
        <dbReference type="ARBA" id="ARBA00001462"/>
    </source>
</evidence>
<comment type="caution">
    <text evidence="10">The sequence shown here is derived from an EMBL/GenBank/DDBJ whole genome shotgun (WGS) entry which is preliminary data.</text>
</comment>
<reference evidence="10 11" key="1">
    <citation type="submission" date="2018-08" db="EMBL/GenBank/DDBJ databases">
        <title>Draft genome of the lignicolous fungus Coniochaeta pulveracea.</title>
        <authorList>
            <person name="Borstlap C.J."/>
            <person name="De Witt R.N."/>
            <person name="Botha A."/>
            <person name="Volschenk H."/>
        </authorList>
    </citation>
    <scope>NUCLEOTIDE SEQUENCE [LARGE SCALE GENOMIC DNA]</scope>
    <source>
        <strain evidence="10 11">CAB683</strain>
    </source>
</reference>
<dbReference type="InterPro" id="IPR017853">
    <property type="entry name" value="GH"/>
</dbReference>
<dbReference type="PANTHER" id="PTHR31776">
    <property type="entry name" value="ALPHA-L-ARABINOFURANOSIDASE 1"/>
    <property type="match status" value="1"/>
</dbReference>
<keyword evidence="5 8" id="KW-0732">Signal</keyword>
<evidence type="ECO:0000256" key="2">
    <source>
        <dbReference type="ARBA" id="ARBA00004834"/>
    </source>
</evidence>
<comment type="pathway">
    <text evidence="2">Glycan metabolism; L-arabinan degradation.</text>
</comment>
<dbReference type="EMBL" id="QVQW01000045">
    <property type="protein sequence ID" value="RKU43270.1"/>
    <property type="molecule type" value="Genomic_DNA"/>
</dbReference>
<dbReference type="SMART" id="SM00813">
    <property type="entry name" value="Alpha-L-AF_C"/>
    <property type="match status" value="1"/>
</dbReference>
<name>A0A420Y695_9PEZI</name>
<dbReference type="InterPro" id="IPR013780">
    <property type="entry name" value="Glyco_hydro_b"/>
</dbReference>
<evidence type="ECO:0000313" key="11">
    <source>
        <dbReference type="Proteomes" id="UP000275385"/>
    </source>
</evidence>
<keyword evidence="11" id="KW-1185">Reference proteome</keyword>
<evidence type="ECO:0000256" key="8">
    <source>
        <dbReference type="SAM" id="SignalP"/>
    </source>
</evidence>
<dbReference type="Pfam" id="PF22848">
    <property type="entry name" value="ASD1_dom"/>
    <property type="match status" value="1"/>
</dbReference>
<keyword evidence="6" id="KW-0378">Hydrolase</keyword>
<evidence type="ECO:0000256" key="5">
    <source>
        <dbReference type="ARBA" id="ARBA00022729"/>
    </source>
</evidence>
<proteinExistence type="inferred from homology"/>
<dbReference type="Pfam" id="PF06964">
    <property type="entry name" value="Alpha-L-AF_C"/>
    <property type="match status" value="1"/>
</dbReference>
<dbReference type="SUPFAM" id="SSF51445">
    <property type="entry name" value="(Trans)glycosidases"/>
    <property type="match status" value="1"/>
</dbReference>
<dbReference type="Proteomes" id="UP000275385">
    <property type="component" value="Unassembled WGS sequence"/>
</dbReference>
<dbReference type="EC" id="3.2.1.55" evidence="4"/>
<dbReference type="Gene3D" id="3.20.20.80">
    <property type="entry name" value="Glycosidases"/>
    <property type="match status" value="1"/>
</dbReference>
<evidence type="ECO:0000256" key="6">
    <source>
        <dbReference type="ARBA" id="ARBA00022801"/>
    </source>
</evidence>
<dbReference type="OrthoDB" id="406864at2759"/>
<dbReference type="GO" id="GO:0046373">
    <property type="term" value="P:L-arabinose metabolic process"/>
    <property type="evidence" value="ECO:0007669"/>
    <property type="project" value="InterPro"/>
</dbReference>
<feature type="domain" description="Alpha-L-arabinofuranosidase C-terminal" evidence="9">
    <location>
        <begin position="447"/>
        <end position="640"/>
    </location>
</feature>
<dbReference type="Gene3D" id="2.60.120.260">
    <property type="entry name" value="Galactose-binding domain-like"/>
    <property type="match status" value="1"/>
</dbReference>
<dbReference type="AlphaFoldDB" id="A0A420Y695"/>
<feature type="signal peptide" evidence="8">
    <location>
        <begin position="1"/>
        <end position="20"/>
    </location>
</feature>
<evidence type="ECO:0000259" key="9">
    <source>
        <dbReference type="SMART" id="SM00813"/>
    </source>
</evidence>
<dbReference type="PROSITE" id="PS51257">
    <property type="entry name" value="PROKAR_LIPOPROTEIN"/>
    <property type="match status" value="1"/>
</dbReference>
<dbReference type="InterPro" id="IPR010720">
    <property type="entry name" value="Alpha-L-AF_C"/>
</dbReference>
<evidence type="ECO:0000256" key="3">
    <source>
        <dbReference type="ARBA" id="ARBA00007186"/>
    </source>
</evidence>
<comment type="catalytic activity">
    <reaction evidence="1">
        <text>Hydrolysis of terminal non-reducing alpha-L-arabinofuranoside residues in alpha-L-arabinosides.</text>
        <dbReference type="EC" id="3.2.1.55"/>
    </reaction>
</comment>
<keyword evidence="7" id="KW-0325">Glycoprotein</keyword>
<evidence type="ECO:0000256" key="7">
    <source>
        <dbReference type="ARBA" id="ARBA00023180"/>
    </source>
</evidence>
<gene>
    <name evidence="10" type="ORF">DL546_005578</name>
</gene>
<evidence type="ECO:0000313" key="10">
    <source>
        <dbReference type="EMBL" id="RKU43270.1"/>
    </source>
</evidence>
<dbReference type="STRING" id="177199.A0A420Y695"/>
<dbReference type="UniPathway" id="UPA00667"/>
<dbReference type="Gene3D" id="2.60.40.1180">
    <property type="entry name" value="Golgi alpha-mannosidase II"/>
    <property type="match status" value="1"/>
</dbReference>
<dbReference type="InterPro" id="IPR051563">
    <property type="entry name" value="Glycosyl_Hydrolase_51"/>
</dbReference>